<evidence type="ECO:0000256" key="4">
    <source>
        <dbReference type="ARBA" id="ARBA00022516"/>
    </source>
</evidence>
<evidence type="ECO:0000256" key="5">
    <source>
        <dbReference type="ARBA" id="ARBA00022832"/>
    </source>
</evidence>
<dbReference type="Pfam" id="PF00364">
    <property type="entry name" value="Biotin_lipoyl"/>
    <property type="match status" value="1"/>
</dbReference>
<keyword evidence="13" id="KW-1185">Reference proteome</keyword>
<feature type="region of interest" description="Disordered" evidence="10">
    <location>
        <begin position="1"/>
        <end position="31"/>
    </location>
</feature>
<evidence type="ECO:0000259" key="11">
    <source>
        <dbReference type="PROSITE" id="PS50968"/>
    </source>
</evidence>
<dbReference type="UniPathway" id="UPA00094"/>
<evidence type="ECO:0000256" key="2">
    <source>
        <dbReference type="ARBA" id="ARBA00005194"/>
    </source>
</evidence>
<dbReference type="PANTHER" id="PTHR45266:SF3">
    <property type="entry name" value="OXALOACETATE DECARBOXYLASE ALPHA CHAIN"/>
    <property type="match status" value="1"/>
</dbReference>
<dbReference type="InterPro" id="IPR050709">
    <property type="entry name" value="Biotin_Carboxyl_Carrier/Decarb"/>
</dbReference>
<dbReference type="InterPro" id="IPR011053">
    <property type="entry name" value="Single_hybrid_motif"/>
</dbReference>
<dbReference type="PANTHER" id="PTHR45266">
    <property type="entry name" value="OXALOACETATE DECARBOXYLASE ALPHA CHAIN"/>
    <property type="match status" value="1"/>
</dbReference>
<dbReference type="EMBL" id="LN829119">
    <property type="protein sequence ID" value="CPR14674.1"/>
    <property type="molecule type" value="Genomic_DNA"/>
</dbReference>
<dbReference type="KEGG" id="fil:BN1229_v1_0021"/>
<dbReference type="PRINTS" id="PR01071">
    <property type="entry name" value="ACOABIOTINCC"/>
</dbReference>
<gene>
    <name evidence="12" type="primary">accB</name>
    <name evidence="12" type="ORF">YBN1229_v1_0021</name>
</gene>
<keyword evidence="4 9" id="KW-0444">Lipid biosynthesis</keyword>
<evidence type="ECO:0000256" key="7">
    <source>
        <dbReference type="ARBA" id="ARBA00023160"/>
    </source>
</evidence>
<organism evidence="12 13">
    <name type="scientific">Candidatus Filomicrobium marinum</name>
    <dbReference type="NCBI Taxonomy" id="1608628"/>
    <lineage>
        <taxon>Bacteria</taxon>
        <taxon>Pseudomonadati</taxon>
        <taxon>Pseudomonadota</taxon>
        <taxon>Alphaproteobacteria</taxon>
        <taxon>Hyphomicrobiales</taxon>
        <taxon>Hyphomicrobiaceae</taxon>
        <taxon>Filomicrobium</taxon>
    </lineage>
</organism>
<dbReference type="PROSITE" id="PS00188">
    <property type="entry name" value="BIOTIN"/>
    <property type="match status" value="1"/>
</dbReference>
<evidence type="ECO:0000313" key="12">
    <source>
        <dbReference type="EMBL" id="CPR14674.1"/>
    </source>
</evidence>
<accession>A0A0D6JA48</accession>
<dbReference type="GO" id="GO:0003989">
    <property type="term" value="F:acetyl-CoA carboxylase activity"/>
    <property type="evidence" value="ECO:0007669"/>
    <property type="project" value="InterPro"/>
</dbReference>
<name>A0A0D6JA48_9HYPH</name>
<dbReference type="Gene3D" id="2.40.50.100">
    <property type="match status" value="1"/>
</dbReference>
<dbReference type="Proteomes" id="UP000033187">
    <property type="component" value="Chromosome 1"/>
</dbReference>
<keyword evidence="6 9" id="KW-0443">Lipid metabolism</keyword>
<dbReference type="GO" id="GO:0006633">
    <property type="term" value="P:fatty acid biosynthetic process"/>
    <property type="evidence" value="ECO:0007669"/>
    <property type="project" value="UniProtKB-UniPathway"/>
</dbReference>
<sequence>MKRKGRPEKRPQSKGQIGMSAKDAKGTTSAESQLIRELAELLNETGLSEIEIEKSGLRVRVARQINVTSGLVAAAAPAMASVPTAAPAEAADSPGLDASKHPGAVKSPMVGTAYRASEPGAPSFIEVGTRVAQGDTLLIIEAMKTMNQIPAPKAGTVAAILFENGQPVEFGEPLVIIE</sequence>
<dbReference type="InterPro" id="IPR001882">
    <property type="entry name" value="Biotin_BS"/>
</dbReference>
<evidence type="ECO:0000256" key="9">
    <source>
        <dbReference type="RuleBase" id="RU364072"/>
    </source>
</evidence>
<reference evidence="13" key="1">
    <citation type="submission" date="2015-02" db="EMBL/GenBank/DDBJ databases">
        <authorList>
            <person name="Chooi Y.-H."/>
        </authorList>
    </citation>
    <scope>NUCLEOTIDE SEQUENCE [LARGE SCALE GENOMIC DNA]</scope>
    <source>
        <strain evidence="13">strain Y</strain>
    </source>
</reference>
<dbReference type="FunFam" id="2.40.50.100:FF:000003">
    <property type="entry name" value="Acetyl-CoA carboxylase biotin carboxyl carrier protein"/>
    <property type="match status" value="1"/>
</dbReference>
<proteinExistence type="predicted"/>
<dbReference type="PROSITE" id="PS50968">
    <property type="entry name" value="BIOTINYL_LIPOYL"/>
    <property type="match status" value="1"/>
</dbReference>
<dbReference type="GO" id="GO:0009317">
    <property type="term" value="C:acetyl-CoA carboxylase complex"/>
    <property type="evidence" value="ECO:0007669"/>
    <property type="project" value="InterPro"/>
</dbReference>
<evidence type="ECO:0000256" key="10">
    <source>
        <dbReference type="SAM" id="MobiDB-lite"/>
    </source>
</evidence>
<keyword evidence="8 9" id="KW-0092">Biotin</keyword>
<dbReference type="SUPFAM" id="SSF51230">
    <property type="entry name" value="Single hybrid motif"/>
    <property type="match status" value="1"/>
</dbReference>
<comment type="pathway">
    <text evidence="2 9">Lipid metabolism; fatty acid biosynthesis.</text>
</comment>
<protein>
    <recommendedName>
        <fullName evidence="3 9">Biotin carboxyl carrier protein of acetyl-CoA carboxylase</fullName>
    </recommendedName>
</protein>
<keyword evidence="5 9" id="KW-0276">Fatty acid metabolism</keyword>
<comment type="function">
    <text evidence="1 9">This protein is a component of the acetyl coenzyme A carboxylase complex; first, biotin carboxylase catalyzes the carboxylation of the carrier protein and then the transcarboxylase transfers the carboxyl group to form malonyl-CoA.</text>
</comment>
<evidence type="ECO:0000256" key="1">
    <source>
        <dbReference type="ARBA" id="ARBA00003761"/>
    </source>
</evidence>
<dbReference type="CDD" id="cd06850">
    <property type="entry name" value="biotinyl_domain"/>
    <property type="match status" value="1"/>
</dbReference>
<evidence type="ECO:0000256" key="8">
    <source>
        <dbReference type="ARBA" id="ARBA00023267"/>
    </source>
</evidence>
<dbReference type="InterPro" id="IPR000089">
    <property type="entry name" value="Biotin_lipoyl"/>
</dbReference>
<dbReference type="KEGG" id="fiy:BN1229_v1_0021"/>
<dbReference type="NCBIfam" id="TIGR00531">
    <property type="entry name" value="BCCP"/>
    <property type="match status" value="1"/>
</dbReference>
<dbReference type="AlphaFoldDB" id="A0A0D6JA48"/>
<evidence type="ECO:0000313" key="13">
    <source>
        <dbReference type="Proteomes" id="UP000033187"/>
    </source>
</evidence>
<dbReference type="InterPro" id="IPR001249">
    <property type="entry name" value="AcCoA_biotinCC"/>
</dbReference>
<evidence type="ECO:0000256" key="6">
    <source>
        <dbReference type="ARBA" id="ARBA00023098"/>
    </source>
</evidence>
<feature type="domain" description="Lipoyl-binding" evidence="11">
    <location>
        <begin position="102"/>
        <end position="178"/>
    </location>
</feature>
<keyword evidence="7 9" id="KW-0275">Fatty acid biosynthesis</keyword>
<evidence type="ECO:0000256" key="3">
    <source>
        <dbReference type="ARBA" id="ARBA00017562"/>
    </source>
</evidence>